<proteinExistence type="predicted"/>
<dbReference type="InterPro" id="IPR053144">
    <property type="entry name" value="Acetyltransferase_Butenolide"/>
</dbReference>
<dbReference type="Proteomes" id="UP000676428">
    <property type="component" value="Chromosome"/>
</dbReference>
<keyword evidence="3" id="KW-1185">Reference proteome</keyword>
<evidence type="ECO:0000313" key="2">
    <source>
        <dbReference type="EMBL" id="QVK24416.1"/>
    </source>
</evidence>
<dbReference type="RefSeq" id="WP_213683004.1">
    <property type="nucleotide sequence ID" value="NZ_CP074572.1"/>
</dbReference>
<reference evidence="2 3" key="1">
    <citation type="journal article" date="2012" name="Int. J. Syst. Evol. Microbiol.">
        <title>Shewanella dokdonensis sp. nov., isolated from seawater.</title>
        <authorList>
            <person name="Sung H.R."/>
            <person name="Yoon J.H."/>
            <person name="Ghim S.Y."/>
        </authorList>
    </citation>
    <scope>NUCLEOTIDE SEQUENCE [LARGE SCALE GENOMIC DNA]</scope>
    <source>
        <strain evidence="2 3">DSM 23626</strain>
    </source>
</reference>
<feature type="domain" description="N-acetyltransferase" evidence="1">
    <location>
        <begin position="8"/>
        <end position="138"/>
    </location>
</feature>
<dbReference type="Pfam" id="PF13673">
    <property type="entry name" value="Acetyltransf_10"/>
    <property type="match status" value="1"/>
</dbReference>
<gene>
    <name evidence="2" type="ORF">KHX94_08030</name>
</gene>
<protein>
    <submittedName>
        <fullName evidence="2">GNAT family N-acetyltransferase</fullName>
    </submittedName>
</protein>
<dbReference type="InterPro" id="IPR016181">
    <property type="entry name" value="Acyl_CoA_acyltransferase"/>
</dbReference>
<organism evidence="2 3">
    <name type="scientific">Shewanella dokdonensis</name>
    <dbReference type="NCBI Taxonomy" id="712036"/>
    <lineage>
        <taxon>Bacteria</taxon>
        <taxon>Pseudomonadati</taxon>
        <taxon>Pseudomonadota</taxon>
        <taxon>Gammaproteobacteria</taxon>
        <taxon>Alteromonadales</taxon>
        <taxon>Shewanellaceae</taxon>
        <taxon>Shewanella</taxon>
    </lineage>
</organism>
<accession>A0ABX8DI46</accession>
<dbReference type="PROSITE" id="PS51186">
    <property type="entry name" value="GNAT"/>
    <property type="match status" value="1"/>
</dbReference>
<dbReference type="SUPFAM" id="SSF55729">
    <property type="entry name" value="Acyl-CoA N-acyltransferases (Nat)"/>
    <property type="match status" value="1"/>
</dbReference>
<dbReference type="CDD" id="cd04301">
    <property type="entry name" value="NAT_SF"/>
    <property type="match status" value="1"/>
</dbReference>
<dbReference type="PANTHER" id="PTHR43233">
    <property type="entry name" value="FAMILY N-ACETYLTRANSFERASE, PUTATIVE (AFU_ORTHOLOGUE AFUA_6G03350)-RELATED"/>
    <property type="match status" value="1"/>
</dbReference>
<dbReference type="Gene3D" id="3.40.630.30">
    <property type="match status" value="1"/>
</dbReference>
<name>A0ABX8DI46_9GAMM</name>
<evidence type="ECO:0000259" key="1">
    <source>
        <dbReference type="PROSITE" id="PS51186"/>
    </source>
</evidence>
<dbReference type="InterPro" id="IPR000182">
    <property type="entry name" value="GNAT_dom"/>
</dbReference>
<evidence type="ECO:0000313" key="3">
    <source>
        <dbReference type="Proteomes" id="UP000676428"/>
    </source>
</evidence>
<sequence length="144" mass="16036">MTVAGYQVSSDPARLDFASIYQFIASSYWAAGIPEAVLRKAIANSLCFGVYNSDAQQVGFARVISDKATFAYLADVFILPQHRGQGLSKMLLQAVIEHPELQGLRRMMLATRDAHSLYAQYGFTAVTNPQSLMQIWQPNVYQLK</sequence>
<dbReference type="PANTHER" id="PTHR43233:SF1">
    <property type="entry name" value="FAMILY N-ACETYLTRANSFERASE, PUTATIVE (AFU_ORTHOLOGUE AFUA_6G03350)-RELATED"/>
    <property type="match status" value="1"/>
</dbReference>
<dbReference type="EMBL" id="CP074572">
    <property type="protein sequence ID" value="QVK24416.1"/>
    <property type="molecule type" value="Genomic_DNA"/>
</dbReference>